<feature type="transmembrane region" description="Helical" evidence="2">
    <location>
        <begin position="85"/>
        <end position="103"/>
    </location>
</feature>
<evidence type="ECO:0000256" key="1">
    <source>
        <dbReference type="SAM" id="MobiDB-lite"/>
    </source>
</evidence>
<name>A0ABP7XMW0_9ACTN</name>
<feature type="compositionally biased region" description="Low complexity" evidence="1">
    <location>
        <begin position="1"/>
        <end position="16"/>
    </location>
</feature>
<evidence type="ECO:0000313" key="4">
    <source>
        <dbReference type="Proteomes" id="UP001501495"/>
    </source>
</evidence>
<evidence type="ECO:0000313" key="3">
    <source>
        <dbReference type="EMBL" id="GAA4122221.1"/>
    </source>
</evidence>
<keyword evidence="2" id="KW-0812">Transmembrane</keyword>
<protein>
    <recommendedName>
        <fullName evidence="5">DUF485 domain-containing protein</fullName>
    </recommendedName>
</protein>
<keyword evidence="2" id="KW-1133">Transmembrane helix</keyword>
<dbReference type="RefSeq" id="WP_344734054.1">
    <property type="nucleotide sequence ID" value="NZ_BAAAZH010000020.1"/>
</dbReference>
<keyword evidence="2" id="KW-0472">Membrane</keyword>
<accession>A0ABP7XMW0</accession>
<sequence>MSGAGTPPQRVRVTGPPRRRPPLARAREVDQETPLGELYLGSLLRDQLAIAVRTLAWIVGGLGLLPLVFFAWPALADHVVLGVPVAWWLLGVLAYPYLLLVGWRHLRRAERTEDAFTELMDEVGR</sequence>
<evidence type="ECO:0008006" key="5">
    <source>
        <dbReference type="Google" id="ProtNLM"/>
    </source>
</evidence>
<keyword evidence="4" id="KW-1185">Reference proteome</keyword>
<evidence type="ECO:0000256" key="2">
    <source>
        <dbReference type="SAM" id="Phobius"/>
    </source>
</evidence>
<reference evidence="4" key="1">
    <citation type="journal article" date="2019" name="Int. J. Syst. Evol. Microbiol.">
        <title>The Global Catalogue of Microorganisms (GCM) 10K type strain sequencing project: providing services to taxonomists for standard genome sequencing and annotation.</title>
        <authorList>
            <consortium name="The Broad Institute Genomics Platform"/>
            <consortium name="The Broad Institute Genome Sequencing Center for Infectious Disease"/>
            <person name="Wu L."/>
            <person name="Ma J."/>
        </authorList>
    </citation>
    <scope>NUCLEOTIDE SEQUENCE [LARGE SCALE GENOMIC DNA]</scope>
    <source>
        <strain evidence="4">JCM 16703</strain>
    </source>
</reference>
<comment type="caution">
    <text evidence="3">The sequence shown here is derived from an EMBL/GenBank/DDBJ whole genome shotgun (WGS) entry which is preliminary data.</text>
</comment>
<organism evidence="3 4">
    <name type="scientific">Nocardioides fonticola</name>
    <dbReference type="NCBI Taxonomy" id="450363"/>
    <lineage>
        <taxon>Bacteria</taxon>
        <taxon>Bacillati</taxon>
        <taxon>Actinomycetota</taxon>
        <taxon>Actinomycetes</taxon>
        <taxon>Propionibacteriales</taxon>
        <taxon>Nocardioidaceae</taxon>
        <taxon>Nocardioides</taxon>
    </lineage>
</organism>
<feature type="transmembrane region" description="Helical" evidence="2">
    <location>
        <begin position="54"/>
        <end position="73"/>
    </location>
</feature>
<feature type="region of interest" description="Disordered" evidence="1">
    <location>
        <begin position="1"/>
        <end position="27"/>
    </location>
</feature>
<gene>
    <name evidence="3" type="ORF">GCM10022215_27870</name>
</gene>
<dbReference type="EMBL" id="BAAAZH010000020">
    <property type="protein sequence ID" value="GAA4122221.1"/>
    <property type="molecule type" value="Genomic_DNA"/>
</dbReference>
<dbReference type="Proteomes" id="UP001501495">
    <property type="component" value="Unassembled WGS sequence"/>
</dbReference>
<proteinExistence type="predicted"/>